<name>A0AAV8UN66_9RHOD</name>
<dbReference type="AlphaFoldDB" id="A0AAV8UN66"/>
<dbReference type="InterPro" id="IPR013761">
    <property type="entry name" value="SAM/pointed_sf"/>
</dbReference>
<proteinExistence type="predicted"/>
<dbReference type="PROSITE" id="PS50105">
    <property type="entry name" value="SAM_DOMAIN"/>
    <property type="match status" value="1"/>
</dbReference>
<dbReference type="SMART" id="SM00454">
    <property type="entry name" value="SAM"/>
    <property type="match status" value="1"/>
</dbReference>
<dbReference type="Gene3D" id="1.10.150.50">
    <property type="entry name" value="Transcription Factor, Ets-1"/>
    <property type="match status" value="1"/>
</dbReference>
<dbReference type="Proteomes" id="UP001157974">
    <property type="component" value="Unassembled WGS sequence"/>
</dbReference>
<sequence length="227" mass="25789">MEMGRLRIWYKKLYGFDHSIWEDGEENLVVSVDGDDTDAVVEWLERIGMGSYSAAFVEQTVDVSMLKSLSLKDLRDELGVTNMSDRRRIFNGILMLLSRDLDKYALPEDGRILTHLFNVRVFNAWIRCAVQLLIFAVAINFLVFCDDVTLIRNCAIAACIVAIVFLLVGFWRYFVIHRVSKRVNYNMLVPSDIGLIPVLVSAVATFATFTIIVMTNFTLIDGSCEPD</sequence>
<organism evidence="3 4">
    <name type="scientific">Rhodosorus marinus</name>
    <dbReference type="NCBI Taxonomy" id="101924"/>
    <lineage>
        <taxon>Eukaryota</taxon>
        <taxon>Rhodophyta</taxon>
        <taxon>Stylonematophyceae</taxon>
        <taxon>Stylonematales</taxon>
        <taxon>Stylonemataceae</taxon>
        <taxon>Rhodosorus</taxon>
    </lineage>
</organism>
<feature type="transmembrane region" description="Helical" evidence="1">
    <location>
        <begin position="150"/>
        <end position="174"/>
    </location>
</feature>
<dbReference type="Pfam" id="PF00536">
    <property type="entry name" value="SAM_1"/>
    <property type="match status" value="1"/>
</dbReference>
<dbReference type="CDD" id="cd09487">
    <property type="entry name" value="SAM_superfamily"/>
    <property type="match status" value="1"/>
</dbReference>
<keyword evidence="1" id="KW-0812">Transmembrane</keyword>
<dbReference type="SUPFAM" id="SSF47769">
    <property type="entry name" value="SAM/Pointed domain"/>
    <property type="match status" value="1"/>
</dbReference>
<feature type="transmembrane region" description="Helical" evidence="1">
    <location>
        <begin position="124"/>
        <end position="144"/>
    </location>
</feature>
<keyword evidence="1" id="KW-0472">Membrane</keyword>
<keyword evidence="1" id="KW-1133">Transmembrane helix</keyword>
<gene>
    <name evidence="3" type="ORF">NDN08_006216</name>
</gene>
<comment type="caution">
    <text evidence="3">The sequence shown here is derived from an EMBL/GenBank/DDBJ whole genome shotgun (WGS) entry which is preliminary data.</text>
</comment>
<dbReference type="InterPro" id="IPR001660">
    <property type="entry name" value="SAM"/>
</dbReference>
<evidence type="ECO:0000259" key="2">
    <source>
        <dbReference type="PROSITE" id="PS50105"/>
    </source>
</evidence>
<feature type="domain" description="SAM" evidence="2">
    <location>
        <begin position="35"/>
        <end position="99"/>
    </location>
</feature>
<reference evidence="3 4" key="1">
    <citation type="journal article" date="2023" name="Nat. Commun.">
        <title>Origin of minicircular mitochondrial genomes in red algae.</title>
        <authorList>
            <person name="Lee Y."/>
            <person name="Cho C.H."/>
            <person name="Lee Y.M."/>
            <person name="Park S.I."/>
            <person name="Yang J.H."/>
            <person name="West J.A."/>
            <person name="Bhattacharya D."/>
            <person name="Yoon H.S."/>
        </authorList>
    </citation>
    <scope>NUCLEOTIDE SEQUENCE [LARGE SCALE GENOMIC DNA]</scope>
    <source>
        <strain evidence="3 4">CCMP1338</strain>
        <tissue evidence="3">Whole cell</tissue>
    </source>
</reference>
<protein>
    <recommendedName>
        <fullName evidence="2">SAM domain-containing protein</fullName>
    </recommendedName>
</protein>
<feature type="transmembrane region" description="Helical" evidence="1">
    <location>
        <begin position="195"/>
        <end position="220"/>
    </location>
</feature>
<keyword evidence="4" id="KW-1185">Reference proteome</keyword>
<accession>A0AAV8UN66</accession>
<dbReference type="EMBL" id="JAMWBK010000008">
    <property type="protein sequence ID" value="KAJ8902896.1"/>
    <property type="molecule type" value="Genomic_DNA"/>
</dbReference>
<evidence type="ECO:0000313" key="4">
    <source>
        <dbReference type="Proteomes" id="UP001157974"/>
    </source>
</evidence>
<evidence type="ECO:0000256" key="1">
    <source>
        <dbReference type="SAM" id="Phobius"/>
    </source>
</evidence>
<evidence type="ECO:0000313" key="3">
    <source>
        <dbReference type="EMBL" id="KAJ8902896.1"/>
    </source>
</evidence>